<name>A0A8J5D306_CHIOP</name>
<dbReference type="SUPFAM" id="SSF74788">
    <property type="entry name" value="Cullin repeat-like"/>
    <property type="match status" value="1"/>
</dbReference>
<dbReference type="AlphaFoldDB" id="A0A8J5D306"/>
<gene>
    <name evidence="1" type="primary">Cacul1_1</name>
    <name evidence="1" type="ORF">GWK47_003972</name>
</gene>
<dbReference type="Proteomes" id="UP000770661">
    <property type="component" value="Unassembled WGS sequence"/>
</dbReference>
<dbReference type="PANTHER" id="PTHR46636:SF1">
    <property type="entry name" value="CDK2-ASSOCIATED AND CULLIN DOMAIN-CONTAINING PROTEIN 1"/>
    <property type="match status" value="1"/>
</dbReference>
<organism evidence="1 2">
    <name type="scientific">Chionoecetes opilio</name>
    <name type="common">Atlantic snow crab</name>
    <name type="synonym">Cancer opilio</name>
    <dbReference type="NCBI Taxonomy" id="41210"/>
    <lineage>
        <taxon>Eukaryota</taxon>
        <taxon>Metazoa</taxon>
        <taxon>Ecdysozoa</taxon>
        <taxon>Arthropoda</taxon>
        <taxon>Crustacea</taxon>
        <taxon>Multicrustacea</taxon>
        <taxon>Malacostraca</taxon>
        <taxon>Eumalacostraca</taxon>
        <taxon>Eucarida</taxon>
        <taxon>Decapoda</taxon>
        <taxon>Pleocyemata</taxon>
        <taxon>Brachyura</taxon>
        <taxon>Eubrachyura</taxon>
        <taxon>Majoidea</taxon>
        <taxon>Majidae</taxon>
        <taxon>Chionoecetes</taxon>
    </lineage>
</organism>
<proteinExistence type="predicted"/>
<dbReference type="PANTHER" id="PTHR46636">
    <property type="entry name" value="CDK2-ASSOCIATED AND CULLIN DOMAIN-CONTAINING PROTEIN 1"/>
    <property type="match status" value="1"/>
</dbReference>
<dbReference type="GO" id="GO:0019901">
    <property type="term" value="F:protein kinase binding"/>
    <property type="evidence" value="ECO:0007669"/>
    <property type="project" value="TreeGrafter"/>
</dbReference>
<keyword evidence="2" id="KW-1185">Reference proteome</keyword>
<accession>A0A8J5D306</accession>
<comment type="caution">
    <text evidence="1">The sequence shown here is derived from an EMBL/GenBank/DDBJ whole genome shotgun (WGS) entry which is preliminary data.</text>
</comment>
<evidence type="ECO:0000313" key="2">
    <source>
        <dbReference type="Proteomes" id="UP000770661"/>
    </source>
</evidence>
<dbReference type="InterPro" id="IPR016159">
    <property type="entry name" value="Cullin_repeat-like_dom_sf"/>
</dbReference>
<reference evidence="1" key="1">
    <citation type="submission" date="2020-07" db="EMBL/GenBank/DDBJ databases">
        <title>The High-quality genome of the commercially important snow crab, Chionoecetes opilio.</title>
        <authorList>
            <person name="Jeong J.-H."/>
            <person name="Ryu S."/>
        </authorList>
    </citation>
    <scope>NUCLEOTIDE SEQUENCE</scope>
    <source>
        <strain evidence="1">MADBK_172401_WGS</strain>
        <tissue evidence="1">Digestive gland</tissue>
    </source>
</reference>
<dbReference type="Gene3D" id="1.20.1310.10">
    <property type="entry name" value="Cullin Repeats"/>
    <property type="match status" value="1"/>
</dbReference>
<sequence>MTNEDYCNTYWPQLRSAIDKLLEGPPPPHHLGPVIEFEPMYSAAYKCVCQQHSEALFNDLMSHIQTHFVRVALQLQVKPKKASIVKQTTEMTPFSVAPHVIASVIKNLHKLNPNYSLKYPQMFAGYIPGILPAMREHELSSYIDETRQLQATLRQFWITSNAQGRKRCLDEEMPS</sequence>
<dbReference type="OrthoDB" id="8172509at2759"/>
<protein>
    <submittedName>
        <fullName evidence="1">CDK2-associated and cullin domain-containing protein 1</fullName>
    </submittedName>
</protein>
<dbReference type="InterPro" id="IPR042652">
    <property type="entry name" value="CACUL1"/>
</dbReference>
<evidence type="ECO:0000313" key="1">
    <source>
        <dbReference type="EMBL" id="KAG0727622.1"/>
    </source>
</evidence>
<dbReference type="EMBL" id="JACEEZ010003148">
    <property type="protein sequence ID" value="KAG0727622.1"/>
    <property type="molecule type" value="Genomic_DNA"/>
</dbReference>
<dbReference type="GO" id="GO:0000082">
    <property type="term" value="P:G1/S transition of mitotic cell cycle"/>
    <property type="evidence" value="ECO:0007669"/>
    <property type="project" value="TreeGrafter"/>
</dbReference>